<evidence type="ECO:0000313" key="2">
    <source>
        <dbReference type="Proteomes" id="UP000015531"/>
    </source>
</evidence>
<keyword evidence="2" id="KW-1185">Reference proteome</keyword>
<dbReference type="Proteomes" id="UP000015531">
    <property type="component" value="Unassembled WGS sequence"/>
</dbReference>
<gene>
    <name evidence="1" type="ORF">RLDS_21355</name>
</gene>
<comment type="caution">
    <text evidence="1">The sequence shown here is derived from an EMBL/GenBank/DDBJ whole genome shotgun (WGS) entry which is preliminary data.</text>
</comment>
<accession>T0H5R8</accession>
<proteinExistence type="predicted"/>
<dbReference type="EMBL" id="ATDP01000106">
    <property type="protein sequence ID" value="EQB11681.1"/>
    <property type="molecule type" value="Genomic_DNA"/>
</dbReference>
<dbReference type="RefSeq" id="WP_021227745.1">
    <property type="nucleotide sequence ID" value="NZ_ATDP01000106.1"/>
</dbReference>
<evidence type="ECO:0000313" key="1">
    <source>
        <dbReference type="EMBL" id="EQB11681.1"/>
    </source>
</evidence>
<dbReference type="AlphaFoldDB" id="T0H5R8"/>
<protein>
    <submittedName>
        <fullName evidence="1">Uncharacterized protein</fullName>
    </submittedName>
</protein>
<organism evidence="1 2">
    <name type="scientific">Sphingobium lactosutens DS20</name>
    <dbReference type="NCBI Taxonomy" id="1331060"/>
    <lineage>
        <taxon>Bacteria</taxon>
        <taxon>Pseudomonadati</taxon>
        <taxon>Pseudomonadota</taxon>
        <taxon>Alphaproteobacteria</taxon>
        <taxon>Sphingomonadales</taxon>
        <taxon>Sphingomonadaceae</taxon>
        <taxon>Sphingobium</taxon>
    </lineage>
</organism>
<reference evidence="1 2" key="1">
    <citation type="journal article" date="2013" name="Genome Announc.">
        <title>Draft Genome Sequence of Sphingobium lactosutens Strain DS20T, Isolated from a Hexachlorocyclohexane Dumpsite.</title>
        <authorList>
            <person name="Kumar R."/>
            <person name="Dwivedi V."/>
            <person name="Negi V."/>
            <person name="Khurana J.P."/>
            <person name="Lal R."/>
        </authorList>
    </citation>
    <scope>NUCLEOTIDE SEQUENCE [LARGE SCALE GENOMIC DNA]</scope>
    <source>
        <strain evidence="1 2">DS20</strain>
    </source>
</reference>
<sequence length="237" mass="25946">MAASSETDGGSADLIPDPDDNVLASIAYDMTDQNLIAAFKAATGHSTMFRQDGDNGRAYVTPFKILNLESGVFLIVKVTSVTPSHANYGAFRVYRMDGDQQKFSFFGDPVEFNSGQFGIPSSDITLIDTMTDYPALYQEDCYGQSGYMSCWVNLVELRPDGPVQSDNIPTYYSNTDAMLPDGEKPIEVKGKIVNIRRGEGFDVVDANAGISDHYIRSNTKFVRVGRGPSKFDPEDLG</sequence>
<dbReference type="PATRIC" id="fig|1331060.3.peg.4130"/>
<name>T0H5R8_9SPHN</name>